<feature type="transmembrane region" description="Helical" evidence="1">
    <location>
        <begin position="42"/>
        <end position="65"/>
    </location>
</feature>
<dbReference type="EMBL" id="JBHRXZ010000022">
    <property type="protein sequence ID" value="MFC3608601.1"/>
    <property type="molecule type" value="Genomic_DNA"/>
</dbReference>
<feature type="transmembrane region" description="Helical" evidence="1">
    <location>
        <begin position="7"/>
        <end position="30"/>
    </location>
</feature>
<keyword evidence="3" id="KW-1185">Reference proteome</keyword>
<keyword evidence="1" id="KW-0812">Transmembrane</keyword>
<evidence type="ECO:0000313" key="3">
    <source>
        <dbReference type="Proteomes" id="UP001595630"/>
    </source>
</evidence>
<dbReference type="Proteomes" id="UP001595630">
    <property type="component" value="Unassembled WGS sequence"/>
</dbReference>
<sequence length="79" mass="8690">MRIPVRYAHLLFGALLSAIMVSVVSVVVLLMNQSPANGFFGLWLKAVITTWPIAFPTVLVVSPLVRRVVARMTAPEREA</sequence>
<dbReference type="InterPro" id="IPR021529">
    <property type="entry name" value="DUF2798"/>
</dbReference>
<gene>
    <name evidence="2" type="ORF">ACFOMF_12505</name>
</gene>
<evidence type="ECO:0000313" key="2">
    <source>
        <dbReference type="EMBL" id="MFC3608601.1"/>
    </source>
</evidence>
<keyword evidence="1" id="KW-1133">Transmembrane helix</keyword>
<protein>
    <submittedName>
        <fullName evidence="2">DUF2798 domain-containing protein</fullName>
    </submittedName>
</protein>
<evidence type="ECO:0000256" key="1">
    <source>
        <dbReference type="SAM" id="Phobius"/>
    </source>
</evidence>
<dbReference type="Pfam" id="PF11391">
    <property type="entry name" value="DUF2798"/>
    <property type="match status" value="1"/>
</dbReference>
<accession>A0ABV7TAE4</accession>
<reference evidence="3" key="1">
    <citation type="journal article" date="2019" name="Int. J. Syst. Evol. Microbiol.">
        <title>The Global Catalogue of Microorganisms (GCM) 10K type strain sequencing project: providing services to taxonomists for standard genome sequencing and annotation.</title>
        <authorList>
            <consortium name="The Broad Institute Genomics Platform"/>
            <consortium name="The Broad Institute Genome Sequencing Center for Infectious Disease"/>
            <person name="Wu L."/>
            <person name="Ma J."/>
        </authorList>
    </citation>
    <scope>NUCLEOTIDE SEQUENCE [LARGE SCALE GENOMIC DNA]</scope>
    <source>
        <strain evidence="3">KCTC 42447</strain>
    </source>
</reference>
<dbReference type="RefSeq" id="WP_386365276.1">
    <property type="nucleotide sequence ID" value="NZ_JBHRXZ010000022.1"/>
</dbReference>
<proteinExistence type="predicted"/>
<organism evidence="2 3">
    <name type="scientific">Stutzerimonas tarimensis</name>
    <dbReference type="NCBI Taxonomy" id="1507735"/>
    <lineage>
        <taxon>Bacteria</taxon>
        <taxon>Pseudomonadati</taxon>
        <taxon>Pseudomonadota</taxon>
        <taxon>Gammaproteobacteria</taxon>
        <taxon>Pseudomonadales</taxon>
        <taxon>Pseudomonadaceae</taxon>
        <taxon>Stutzerimonas</taxon>
    </lineage>
</organism>
<comment type="caution">
    <text evidence="2">The sequence shown here is derived from an EMBL/GenBank/DDBJ whole genome shotgun (WGS) entry which is preliminary data.</text>
</comment>
<name>A0ABV7TAE4_9GAMM</name>
<keyword evidence="1" id="KW-0472">Membrane</keyword>